<organism evidence="2 3">
    <name type="scientific">Rhodonia placenta</name>
    <dbReference type="NCBI Taxonomy" id="104341"/>
    <lineage>
        <taxon>Eukaryota</taxon>
        <taxon>Fungi</taxon>
        <taxon>Dikarya</taxon>
        <taxon>Basidiomycota</taxon>
        <taxon>Agaricomycotina</taxon>
        <taxon>Agaricomycetes</taxon>
        <taxon>Polyporales</taxon>
        <taxon>Adustoporiaceae</taxon>
        <taxon>Rhodonia</taxon>
    </lineage>
</organism>
<dbReference type="EMBL" id="JADOXO010000292">
    <property type="protein sequence ID" value="KAF9807138.1"/>
    <property type="molecule type" value="Genomic_DNA"/>
</dbReference>
<reference evidence="2" key="1">
    <citation type="submission" date="2020-11" db="EMBL/GenBank/DDBJ databases">
        <authorList>
            <person name="Koelle M."/>
            <person name="Horta M.A.C."/>
            <person name="Nowrousian M."/>
            <person name="Ohm R.A."/>
            <person name="Benz P."/>
            <person name="Pilgard A."/>
        </authorList>
    </citation>
    <scope>NUCLEOTIDE SEQUENCE</scope>
    <source>
        <strain evidence="2">FPRL280</strain>
    </source>
</reference>
<accession>A0A8H7NWP5</accession>
<proteinExistence type="predicted"/>
<keyword evidence="1" id="KW-0812">Transmembrane</keyword>
<evidence type="ECO:0000313" key="2">
    <source>
        <dbReference type="EMBL" id="KAF9807138.1"/>
    </source>
</evidence>
<feature type="transmembrane region" description="Helical" evidence="1">
    <location>
        <begin position="60"/>
        <end position="78"/>
    </location>
</feature>
<reference evidence="2" key="2">
    <citation type="journal article" name="Front. Microbiol.">
        <title>Degradative Capacity of Two Strains of Rhodonia placenta: From Phenotype to Genotype.</title>
        <authorList>
            <person name="Kolle M."/>
            <person name="Horta M.A.C."/>
            <person name="Nowrousian M."/>
            <person name="Ohm R.A."/>
            <person name="Benz J.P."/>
            <person name="Pilgard A."/>
        </authorList>
    </citation>
    <scope>NUCLEOTIDE SEQUENCE</scope>
    <source>
        <strain evidence="2">FPRL280</strain>
    </source>
</reference>
<dbReference type="AlphaFoldDB" id="A0A8H7NWP5"/>
<sequence length="363" mass="40966">MHVFSFTQGSLAALAAYSGFYLRKSCHGSYGSFITFQLMLIIICAWVSASRVYAISRRNWYLATITFGLGLVPVGTNLRRVLGWLSQTSSIQIRTLPHSHYGNSGLRNSIRLNSNNRYLVLRARFIIATISNPPGSYTACTPTRALFLMNFIDIFTFRLNNRGSDGKTYSISSILISRFLIYLRQTNHDVEDQSIDLDFDRSRNLAFAMMTVGNTSGTRPIMDTTLATSISAQSQTIAVSAEDTLGKQDNEVCCEIYVLYLVRSMLKRVDPVFIYMPVFHRQMAPEDAWTRKTSATSTSYEVLGGGRHLYHQQTMFALSRSLMEGHYSFTSLAFQSTSRHSLTVRLYRNDAALSNHFPQRSTC</sequence>
<evidence type="ECO:0000313" key="3">
    <source>
        <dbReference type="Proteomes" id="UP000639403"/>
    </source>
</evidence>
<gene>
    <name evidence="2" type="ORF">IEO21_08370</name>
</gene>
<keyword evidence="1" id="KW-1133">Transmembrane helix</keyword>
<dbReference type="Proteomes" id="UP000639403">
    <property type="component" value="Unassembled WGS sequence"/>
</dbReference>
<comment type="caution">
    <text evidence="2">The sequence shown here is derived from an EMBL/GenBank/DDBJ whole genome shotgun (WGS) entry which is preliminary data.</text>
</comment>
<feature type="transmembrane region" description="Helical" evidence="1">
    <location>
        <begin position="28"/>
        <end position="48"/>
    </location>
</feature>
<keyword evidence="1" id="KW-0472">Membrane</keyword>
<protein>
    <submittedName>
        <fullName evidence="2">Uncharacterized protein</fullName>
    </submittedName>
</protein>
<name>A0A8H7NWP5_9APHY</name>
<evidence type="ECO:0000256" key="1">
    <source>
        <dbReference type="SAM" id="Phobius"/>
    </source>
</evidence>